<dbReference type="AlphaFoldDB" id="A0A6M4A3V8"/>
<evidence type="ECO:0000256" key="2">
    <source>
        <dbReference type="ARBA" id="ARBA00023110"/>
    </source>
</evidence>
<dbReference type="SUPFAM" id="SSF50891">
    <property type="entry name" value="Cyclophilin-like"/>
    <property type="match status" value="1"/>
</dbReference>
<keyword evidence="7" id="KW-1185">Reference proteome</keyword>
<keyword evidence="3 6" id="KW-0413">Isomerase</keyword>
<name>A0A6M4A3V8_9BURK</name>
<feature type="signal peptide" evidence="4">
    <location>
        <begin position="1"/>
        <end position="38"/>
    </location>
</feature>
<accession>A0A6M4A3V8</accession>
<proteinExistence type="predicted"/>
<dbReference type="Proteomes" id="UP000274350">
    <property type="component" value="Chromosome"/>
</dbReference>
<feature type="chain" id="PRO_5026826948" description="peptidylprolyl isomerase" evidence="4">
    <location>
        <begin position="39"/>
        <end position="318"/>
    </location>
</feature>
<dbReference type="PROSITE" id="PS50072">
    <property type="entry name" value="CSA_PPIASE_2"/>
    <property type="match status" value="1"/>
</dbReference>
<gene>
    <name evidence="6" type="ORF">EJG51_008450</name>
</gene>
<evidence type="ECO:0000313" key="7">
    <source>
        <dbReference type="Proteomes" id="UP000274350"/>
    </source>
</evidence>
<sequence length="318" mass="35186">MPRSTHRATSAPLPTYSKLASYLGSLLLGSALCASAYAKQPTQAAKRTMGELLKASATTDWRMPDADNTLYMELEKGRVVIEMSPFFAPAHVANVKALIRENYFDGLSINRSQDNYVVQWSDASEQRPITKGKKTLQEEFSVRYDARMAFTRLADHDGFAAQVGHANGFPAARDPKTGRAWLAHCYGMVGAGRDNASDSGGGAELYAVIGHAPRHLDRNVTLFGRVIHGMELLSSLPRGTAPMGFYDKPEQTITIKSIRIAQDLPQEQRSKLEILRTDTPLFKAITQAQRNRSGEWYKTPANYIDLCNVPVPVRIRGE</sequence>
<dbReference type="KEGG" id="upi:EJG51_008450"/>
<keyword evidence="4" id="KW-0732">Signal</keyword>
<feature type="domain" description="PPIase cyclophilin-type" evidence="5">
    <location>
        <begin position="77"/>
        <end position="260"/>
    </location>
</feature>
<dbReference type="InterPro" id="IPR044665">
    <property type="entry name" value="E_coli_cyclophilin_A-like"/>
</dbReference>
<dbReference type="InterPro" id="IPR029000">
    <property type="entry name" value="Cyclophilin-like_dom_sf"/>
</dbReference>
<keyword evidence="2" id="KW-0697">Rotamase</keyword>
<evidence type="ECO:0000259" key="5">
    <source>
        <dbReference type="PROSITE" id="PS50072"/>
    </source>
</evidence>
<dbReference type="EC" id="5.2.1.8" evidence="1"/>
<reference evidence="6 7" key="1">
    <citation type="journal article" date="2019" name="Int. J. Syst. Evol. Microbiol.">
        <title>Undibacterium piscinae sp. nov., isolated from Korean shiner intestine.</title>
        <authorList>
            <person name="Lee S.Y."/>
            <person name="Kang W."/>
            <person name="Kim P.S."/>
            <person name="Kim H.S."/>
            <person name="Sung H."/>
            <person name="Shin N.R."/>
            <person name="Whon T.W."/>
            <person name="Yun J.H."/>
            <person name="Lee J.Y."/>
            <person name="Lee J.Y."/>
            <person name="Jung M.J."/>
            <person name="Jeong Y.S."/>
            <person name="Tak E.J."/>
            <person name="Han J.E."/>
            <person name="Hyun D.W."/>
            <person name="Kang M.S."/>
            <person name="Lee K.E."/>
            <person name="Lee B.H."/>
            <person name="Bae J.W."/>
        </authorList>
    </citation>
    <scope>NUCLEOTIDE SEQUENCE [LARGE SCALE GENOMIC DNA]</scope>
    <source>
        <strain evidence="6 7">S11R28</strain>
    </source>
</reference>
<dbReference type="EMBL" id="CP051152">
    <property type="protein sequence ID" value="QJQ05875.1"/>
    <property type="molecule type" value="Genomic_DNA"/>
</dbReference>
<protein>
    <recommendedName>
        <fullName evidence="1">peptidylprolyl isomerase</fullName>
        <ecNumber evidence="1">5.2.1.8</ecNumber>
    </recommendedName>
</protein>
<evidence type="ECO:0000256" key="4">
    <source>
        <dbReference type="SAM" id="SignalP"/>
    </source>
</evidence>
<evidence type="ECO:0000313" key="6">
    <source>
        <dbReference type="EMBL" id="QJQ05875.1"/>
    </source>
</evidence>
<dbReference type="GO" id="GO:0003755">
    <property type="term" value="F:peptidyl-prolyl cis-trans isomerase activity"/>
    <property type="evidence" value="ECO:0007669"/>
    <property type="project" value="UniProtKB-KW"/>
</dbReference>
<organism evidence="6 7">
    <name type="scientific">Undibacterium piscinae</name>
    <dbReference type="NCBI Taxonomy" id="2495591"/>
    <lineage>
        <taxon>Bacteria</taxon>
        <taxon>Pseudomonadati</taxon>
        <taxon>Pseudomonadota</taxon>
        <taxon>Betaproteobacteria</taxon>
        <taxon>Burkholderiales</taxon>
        <taxon>Oxalobacteraceae</taxon>
        <taxon>Undibacterium</taxon>
    </lineage>
</organism>
<dbReference type="Gene3D" id="2.40.100.10">
    <property type="entry name" value="Cyclophilin-like"/>
    <property type="match status" value="1"/>
</dbReference>
<dbReference type="PANTHER" id="PTHR43246">
    <property type="entry name" value="PEPTIDYL-PROLYL CIS-TRANS ISOMERASE CYP38, CHLOROPLASTIC"/>
    <property type="match status" value="1"/>
</dbReference>
<dbReference type="Pfam" id="PF00160">
    <property type="entry name" value="Pro_isomerase"/>
    <property type="match status" value="1"/>
</dbReference>
<dbReference type="InterPro" id="IPR002130">
    <property type="entry name" value="Cyclophilin-type_PPIase_dom"/>
</dbReference>
<evidence type="ECO:0000256" key="1">
    <source>
        <dbReference type="ARBA" id="ARBA00013194"/>
    </source>
</evidence>
<evidence type="ECO:0000256" key="3">
    <source>
        <dbReference type="ARBA" id="ARBA00023235"/>
    </source>
</evidence>
<dbReference type="OrthoDB" id="9807797at2"/>